<sequence>MKEDKPCCAAEALRRIRQVDVGGIVVGLSMLDKVIADVEALGITSEPGLTEELVKRTKIYNYIPKSAEQMYGEALLGIYQKEANNHGKD</sequence>
<dbReference type="KEGG" id="maqe:RJ40_06690"/>
<accession>A0A8A3S5S3</accession>
<name>A0A8A3S5S3_9EURY</name>
<reference evidence="1" key="1">
    <citation type="journal article" date="2001" name="Int. J. Syst. Evol. Microbiol.">
        <title>Methanofollis aquaemaris sp. nov., a methanogen isolated from an aquaculture fish pond.</title>
        <authorList>
            <person name="Lai M.C."/>
            <person name="Chen S.C."/>
        </authorList>
    </citation>
    <scope>NUCLEOTIDE SEQUENCE</scope>
    <source>
        <strain evidence="1">N2F9704</strain>
    </source>
</reference>
<proteinExistence type="predicted"/>
<reference evidence="1" key="2">
    <citation type="submission" date="2019-02" db="EMBL/GenBank/DDBJ databases">
        <authorList>
            <person name="Chen S.-C."/>
            <person name="Chien H.-H."/>
            <person name="Lai M.-C."/>
        </authorList>
    </citation>
    <scope>NUCLEOTIDE SEQUENCE</scope>
    <source>
        <strain evidence="1">N2F9704</strain>
    </source>
</reference>
<evidence type="ECO:0000313" key="2">
    <source>
        <dbReference type="Proteomes" id="UP001042704"/>
    </source>
</evidence>
<dbReference type="AlphaFoldDB" id="A0A8A3S5S3"/>
<dbReference type="Proteomes" id="UP001042704">
    <property type="component" value="Chromosome"/>
</dbReference>
<dbReference type="RefSeq" id="WP_322743865.1">
    <property type="nucleotide sequence ID" value="NZ_CP036172.1"/>
</dbReference>
<organism evidence="1 2">
    <name type="scientific">Methanofollis aquaemaris</name>
    <dbReference type="NCBI Taxonomy" id="126734"/>
    <lineage>
        <taxon>Archaea</taxon>
        <taxon>Methanobacteriati</taxon>
        <taxon>Methanobacteriota</taxon>
        <taxon>Stenosarchaea group</taxon>
        <taxon>Methanomicrobia</taxon>
        <taxon>Methanomicrobiales</taxon>
        <taxon>Methanomicrobiaceae</taxon>
        <taxon>Methanofollis</taxon>
    </lineage>
</organism>
<gene>
    <name evidence="1" type="ORF">RJ40_06690</name>
</gene>
<keyword evidence="2" id="KW-1185">Reference proteome</keyword>
<evidence type="ECO:0000313" key="1">
    <source>
        <dbReference type="EMBL" id="QSZ67209.1"/>
    </source>
</evidence>
<dbReference type="GeneID" id="76424036"/>
<dbReference type="EMBL" id="CP036172">
    <property type="protein sequence ID" value="QSZ67209.1"/>
    <property type="molecule type" value="Genomic_DNA"/>
</dbReference>
<protein>
    <submittedName>
        <fullName evidence="1">Uncharacterized protein</fullName>
    </submittedName>
</protein>